<proteinExistence type="inferred from homology"/>
<dbReference type="PANTHER" id="PTHR43330:SF27">
    <property type="entry name" value="METHIONINE AMINOPEPTIDASE"/>
    <property type="match status" value="1"/>
</dbReference>
<dbReference type="InterPro" id="IPR036005">
    <property type="entry name" value="Creatinase/aminopeptidase-like"/>
</dbReference>
<keyword evidence="2 6" id="KW-0031">Aminopeptidase</keyword>
<evidence type="ECO:0000256" key="6">
    <source>
        <dbReference type="HAMAP-Rule" id="MF_01974"/>
    </source>
</evidence>
<feature type="binding site" evidence="6">
    <location>
        <position position="173"/>
    </location>
    <ligand>
        <name>a divalent metal cation</name>
        <dbReference type="ChEBI" id="CHEBI:60240"/>
        <label>2</label>
        <note>catalytic</note>
    </ligand>
</feature>
<feature type="binding site" evidence="6">
    <location>
        <position position="110"/>
    </location>
    <ligand>
        <name>a divalent metal cation</name>
        <dbReference type="ChEBI" id="CHEBI:60240"/>
        <label>2</label>
        <note>catalytic</note>
    </ligand>
</feature>
<keyword evidence="3 6" id="KW-0645">Protease</keyword>
<feature type="binding site" evidence="6">
    <location>
        <position position="99"/>
    </location>
    <ligand>
        <name>a divalent metal cation</name>
        <dbReference type="ChEBI" id="CHEBI:60240"/>
        <label>1</label>
    </ligand>
</feature>
<comment type="cofactor">
    <cofactor evidence="6">
        <name>Co(2+)</name>
        <dbReference type="ChEBI" id="CHEBI:48828"/>
    </cofactor>
    <cofactor evidence="6">
        <name>Zn(2+)</name>
        <dbReference type="ChEBI" id="CHEBI:29105"/>
    </cofactor>
    <cofactor evidence="6">
        <name>Mn(2+)</name>
        <dbReference type="ChEBI" id="CHEBI:29035"/>
    </cofactor>
    <cofactor evidence="6">
        <name>Fe(2+)</name>
        <dbReference type="ChEBI" id="CHEBI:29033"/>
    </cofactor>
    <text evidence="6">Binds 2 divalent metal cations per subunit. Has a high-affinity and a low affinity metal-binding site. The true nature of the physiological cofactor is under debate. The enzyme is active with cobalt, zinc, manganese or divalent iron ions. Most likely, methionine aminopeptidases function as mononuclear Fe(2+)-metalloproteases under physiological conditions, and the catalytically relevant metal-binding site has been assigned to the histidine-containing high-affinity site.</text>
</comment>
<keyword evidence="10" id="KW-1185">Reference proteome</keyword>
<feature type="binding site" evidence="6">
    <location>
        <position position="180"/>
    </location>
    <ligand>
        <name>substrate</name>
    </ligand>
</feature>
<evidence type="ECO:0000313" key="10">
    <source>
        <dbReference type="Proteomes" id="UP001371218"/>
    </source>
</evidence>
<reference evidence="9 10" key="1">
    <citation type="submission" date="2024-04" db="EMBL/GenBank/DDBJ databases">
        <title>Novel species of the genus Ideonella isolated from streams.</title>
        <authorList>
            <person name="Lu H."/>
        </authorList>
    </citation>
    <scope>NUCLEOTIDE SEQUENCE [LARGE SCALE GENOMIC DNA]</scope>
    <source>
        <strain evidence="9 10">DXS29W</strain>
    </source>
</reference>
<organism evidence="9 10">
    <name type="scientific">Ideonella lacteola</name>
    <dbReference type="NCBI Taxonomy" id="2984193"/>
    <lineage>
        <taxon>Bacteria</taxon>
        <taxon>Pseudomonadati</taxon>
        <taxon>Pseudomonadota</taxon>
        <taxon>Betaproteobacteria</taxon>
        <taxon>Burkholderiales</taxon>
        <taxon>Sphaerotilaceae</taxon>
        <taxon>Ideonella</taxon>
    </lineage>
</organism>
<dbReference type="EMBL" id="JBBUTG010000012">
    <property type="protein sequence ID" value="MEK8032896.1"/>
    <property type="molecule type" value="Genomic_DNA"/>
</dbReference>
<evidence type="ECO:0000256" key="4">
    <source>
        <dbReference type="ARBA" id="ARBA00022723"/>
    </source>
</evidence>
<comment type="similarity">
    <text evidence="6">Belongs to the peptidase M24A family. Methionine aminopeptidase type 1 subfamily.</text>
</comment>
<dbReference type="SUPFAM" id="SSF55920">
    <property type="entry name" value="Creatinase/aminopeptidase"/>
    <property type="match status" value="1"/>
</dbReference>
<evidence type="ECO:0000256" key="5">
    <source>
        <dbReference type="ARBA" id="ARBA00022801"/>
    </source>
</evidence>
<dbReference type="GO" id="GO:0004239">
    <property type="term" value="F:initiator methionyl aminopeptidase activity"/>
    <property type="evidence" value="ECO:0007669"/>
    <property type="project" value="UniProtKB-EC"/>
</dbReference>
<dbReference type="PANTHER" id="PTHR43330">
    <property type="entry name" value="METHIONINE AMINOPEPTIDASE"/>
    <property type="match status" value="1"/>
</dbReference>
<sequence>MRGPITLRTPSEIASLRESGRRAAQVLQMIAPYVQPGVSTHELDERCHDFIVNELRSVPANVGYRGYEETLCTSVNEVVCHGVPSPKVVLKAGDIVNIDVAVIHEGWYGDTSRMFAVGQVSAPARRLVEAAYLAMRAGIRQVRPGATIGDVGAAIERAARQAKYEVVREYGGHGIGTIYHDVPDVLNFGRPGQGVQLEPGMVFTVEPMLNAGGRRVRELDDGWTVVTVDGSLSAQWEHMVVVTGRGFEVLTPWPDGLGGYPAIG</sequence>
<dbReference type="Proteomes" id="UP001371218">
    <property type="component" value="Unassembled WGS sequence"/>
</dbReference>
<protein>
    <recommendedName>
        <fullName evidence="6 7">Methionine aminopeptidase</fullName>
        <shortName evidence="6">MAP</shortName>
        <shortName evidence="6">MetAP</shortName>
        <ecNumber evidence="6 7">3.4.11.18</ecNumber>
    </recommendedName>
    <alternativeName>
        <fullName evidence="6">Peptidase M</fullName>
    </alternativeName>
</protein>
<dbReference type="Gene3D" id="3.90.230.10">
    <property type="entry name" value="Creatinase/methionine aminopeptidase superfamily"/>
    <property type="match status" value="1"/>
</dbReference>
<evidence type="ECO:0000256" key="3">
    <source>
        <dbReference type="ARBA" id="ARBA00022670"/>
    </source>
</evidence>
<feature type="binding site" evidence="6">
    <location>
        <position position="110"/>
    </location>
    <ligand>
        <name>a divalent metal cation</name>
        <dbReference type="ChEBI" id="CHEBI:60240"/>
        <label>1</label>
    </ligand>
</feature>
<dbReference type="EC" id="3.4.11.18" evidence="6 7"/>
<dbReference type="CDD" id="cd01086">
    <property type="entry name" value="MetAP1"/>
    <property type="match status" value="1"/>
</dbReference>
<gene>
    <name evidence="6 9" type="primary">map</name>
    <name evidence="9" type="ORF">AACH06_18910</name>
</gene>
<dbReference type="Pfam" id="PF00557">
    <property type="entry name" value="Peptidase_M24"/>
    <property type="match status" value="1"/>
</dbReference>
<evidence type="ECO:0000256" key="2">
    <source>
        <dbReference type="ARBA" id="ARBA00022438"/>
    </source>
</evidence>
<comment type="catalytic activity">
    <reaction evidence="6 7">
        <text>Release of N-terminal amino acids, preferentially methionine, from peptides and arylamides.</text>
        <dbReference type="EC" id="3.4.11.18"/>
    </reaction>
</comment>
<evidence type="ECO:0000256" key="1">
    <source>
        <dbReference type="ARBA" id="ARBA00002521"/>
    </source>
</evidence>
<comment type="caution">
    <text evidence="9">The sequence shown here is derived from an EMBL/GenBank/DDBJ whole genome shotgun (WGS) entry which is preliminary data.</text>
</comment>
<dbReference type="InterPro" id="IPR001714">
    <property type="entry name" value="Pept_M24_MAP"/>
</dbReference>
<comment type="function">
    <text evidence="1 6">Removes the N-terminal methionine from nascent proteins. The N-terminal methionine is often cleaved when the second residue in the primary sequence is small and uncharged (Met-Ala-, Cys, Gly, Pro, Ser, Thr, or Val). Requires deformylation of the N(alpha)-formylated initiator methionine before it can be hydrolyzed.</text>
</comment>
<dbReference type="InterPro" id="IPR000994">
    <property type="entry name" value="Pept_M24"/>
</dbReference>
<comment type="subunit">
    <text evidence="6">Monomer.</text>
</comment>
<feature type="binding site" evidence="6">
    <location>
        <position position="81"/>
    </location>
    <ligand>
        <name>substrate</name>
    </ligand>
</feature>
<feature type="binding site" evidence="6">
    <location>
        <position position="237"/>
    </location>
    <ligand>
        <name>a divalent metal cation</name>
        <dbReference type="ChEBI" id="CHEBI:60240"/>
        <label>2</label>
        <note>catalytic</note>
    </ligand>
</feature>
<feature type="domain" description="Peptidase M24" evidence="8">
    <location>
        <begin position="15"/>
        <end position="243"/>
    </location>
</feature>
<feature type="binding site" evidence="6">
    <location>
        <position position="206"/>
    </location>
    <ligand>
        <name>a divalent metal cation</name>
        <dbReference type="ChEBI" id="CHEBI:60240"/>
        <label>2</label>
        <note>catalytic</note>
    </ligand>
</feature>
<dbReference type="PRINTS" id="PR00599">
    <property type="entry name" value="MAPEPTIDASE"/>
</dbReference>
<dbReference type="NCBIfam" id="TIGR00500">
    <property type="entry name" value="met_pdase_I"/>
    <property type="match status" value="1"/>
</dbReference>
<name>A0ABU9BSX2_9BURK</name>
<accession>A0ABU9BSX2</accession>
<keyword evidence="5 6" id="KW-0378">Hydrolase</keyword>
<dbReference type="RefSeq" id="WP_341427310.1">
    <property type="nucleotide sequence ID" value="NZ_JBBUTG010000012.1"/>
</dbReference>
<keyword evidence="4 6" id="KW-0479">Metal-binding</keyword>
<dbReference type="InterPro" id="IPR002467">
    <property type="entry name" value="Pept_M24A_MAP1"/>
</dbReference>
<evidence type="ECO:0000259" key="8">
    <source>
        <dbReference type="Pfam" id="PF00557"/>
    </source>
</evidence>
<feature type="binding site" evidence="6">
    <location>
        <position position="237"/>
    </location>
    <ligand>
        <name>a divalent metal cation</name>
        <dbReference type="ChEBI" id="CHEBI:60240"/>
        <label>1</label>
    </ligand>
</feature>
<dbReference type="HAMAP" id="MF_01974">
    <property type="entry name" value="MetAP_1"/>
    <property type="match status" value="1"/>
</dbReference>
<dbReference type="PROSITE" id="PS00680">
    <property type="entry name" value="MAP_1"/>
    <property type="match status" value="1"/>
</dbReference>
<evidence type="ECO:0000313" key="9">
    <source>
        <dbReference type="EMBL" id="MEK8032896.1"/>
    </source>
</evidence>
<evidence type="ECO:0000256" key="7">
    <source>
        <dbReference type="RuleBase" id="RU003653"/>
    </source>
</evidence>